<dbReference type="Pfam" id="PF13086">
    <property type="entry name" value="AAA_11"/>
    <property type="match status" value="1"/>
</dbReference>
<evidence type="ECO:0000313" key="9">
    <source>
        <dbReference type="EMBL" id="TWP52538.1"/>
    </source>
</evidence>
<accession>A0A563EYC7</accession>
<dbReference type="EMBL" id="VOBR01000005">
    <property type="protein sequence ID" value="TWP52538.1"/>
    <property type="molecule type" value="Genomic_DNA"/>
</dbReference>
<keyword evidence="10" id="KW-1185">Reference proteome</keyword>
<keyword evidence="3" id="KW-0378">Hydrolase</keyword>
<sequence>MLVWRIKLVRSEASTLAQPNKMVAEMRTALTTLITAITSPRSRTKAEGSFFGGKDIDVNGVTCYRYRFKSKPAGADQKQSLLVRPRGSKVSWIPVSVEWDTSSVILRTDDSLEPVPAQLEWREDATDQFRKYLDVLDQEPASRKILENFTGRGTAVRADQRARDHVSAFDNYNPDQRRAVEQALASDFTAVWGPPGTGKTDVVAGIVEGLCRRGETVLFLAPTNVAVDQALERICARLENHPEFRRGLVRRIGKIEVDGLRDRFGASIDRDQTVARLAGPLDAEFQKLRERQRDIVELIPLHRAAAEVDAELRRAQQDASTQATAVERLAAELNSLHLTHQQTGELLHAARTSSRLNLVAKGKISRLEQELWGLTNEITRLTNHYPAAKAELDRRNAVCVAAGQKRTALPPLTGSLAQLESEAEVVQGNLTRIQEQRSLLEQQIDDVCRVYATTVTMAVLKLGRLPKPPGAVILDEAGMVVLPAAYSLAAAAHERFVAVGDFRQLGPVLPSELDELQPHSRRHVEQDVFSATGLLTDGGTTRNDPRLVQLRTQYRMHEEICGVINAFAYPDSPLTTGSRKPNDLLVSPILPAPLVLIDTSPVVAPGNRHRKSNPVHAAVIRELTRRLQFDGVLPARRADGAAPSDVLAVIAPYRDQKSLMSRVFVERFGSSHDNLVDTVHRFQGSQRPIVVVDTVEGVGGNLGMFFKGLGFQSSTCRLTNVAISRAQHHVVVLANLDYLHRTLPPLSEFRIMLDQVERRGTRLPVESLVPIRGAAELALLSHDERERPAFFPADEFRAAVEWELDNAQRRVELYSAFLSANTATFWANRLAAVRRRGVPVAVHCREPNTPEGTRLVEQMRRTGLEVHHRVDMHEKVLVVDDVLWHGSLNILQHQRSTELMMRFVSAEACKDVLKILENARPIRPAWNGGAGDRVYLPRAKYEHRQEVKAAGGQWDGGKKQWWVPKDKATQTVVERWG</sequence>
<evidence type="ECO:0000313" key="10">
    <source>
        <dbReference type="Proteomes" id="UP000316639"/>
    </source>
</evidence>
<dbReference type="InterPro" id="IPR047187">
    <property type="entry name" value="SF1_C_Upf1"/>
</dbReference>
<name>A0A563EYC7_9PSEU</name>
<dbReference type="Gene3D" id="3.40.50.300">
    <property type="entry name" value="P-loop containing nucleotide triphosphate hydrolases"/>
    <property type="match status" value="2"/>
</dbReference>
<dbReference type="InterPro" id="IPR050534">
    <property type="entry name" value="Coronavir_polyprotein_1ab"/>
</dbReference>
<keyword evidence="5" id="KW-0067">ATP-binding</keyword>
<dbReference type="Gene3D" id="3.30.870.10">
    <property type="entry name" value="Endonuclease Chain A"/>
    <property type="match status" value="1"/>
</dbReference>
<reference evidence="9 10" key="1">
    <citation type="submission" date="2019-07" db="EMBL/GenBank/DDBJ databases">
        <title>Lentzea xizangensis sp. nov., isolated from Qinghai-Tibetan Plateau Soils.</title>
        <authorList>
            <person name="Huang J."/>
        </authorList>
    </citation>
    <scope>NUCLEOTIDE SEQUENCE [LARGE SCALE GENOMIC DNA]</scope>
    <source>
        <strain evidence="9 10">FXJ1.1311</strain>
    </source>
</reference>
<proteinExistence type="inferred from homology"/>
<evidence type="ECO:0000256" key="4">
    <source>
        <dbReference type="ARBA" id="ARBA00022806"/>
    </source>
</evidence>
<dbReference type="GO" id="GO:0005524">
    <property type="term" value="F:ATP binding"/>
    <property type="evidence" value="ECO:0007669"/>
    <property type="project" value="UniProtKB-KW"/>
</dbReference>
<protein>
    <submittedName>
        <fullName evidence="9">AAA family ATPase</fullName>
    </submittedName>
</protein>
<dbReference type="PANTHER" id="PTHR43788">
    <property type="entry name" value="DNA2/NAM7 HELICASE FAMILY MEMBER"/>
    <property type="match status" value="1"/>
</dbReference>
<feature type="domain" description="DNA2/NAM7 helicase-like C-terminal" evidence="8">
    <location>
        <begin position="546"/>
        <end position="735"/>
    </location>
</feature>
<evidence type="ECO:0000259" key="8">
    <source>
        <dbReference type="Pfam" id="PF13087"/>
    </source>
</evidence>
<keyword evidence="6" id="KW-0175">Coiled coil</keyword>
<dbReference type="InterPro" id="IPR041679">
    <property type="entry name" value="DNA2/NAM7-like_C"/>
</dbReference>
<evidence type="ECO:0000256" key="6">
    <source>
        <dbReference type="SAM" id="Coils"/>
    </source>
</evidence>
<keyword evidence="2" id="KW-0547">Nucleotide-binding</keyword>
<organism evidence="9 10">
    <name type="scientific">Lentzea tibetensis</name>
    <dbReference type="NCBI Taxonomy" id="2591470"/>
    <lineage>
        <taxon>Bacteria</taxon>
        <taxon>Bacillati</taxon>
        <taxon>Actinomycetota</taxon>
        <taxon>Actinomycetes</taxon>
        <taxon>Pseudonocardiales</taxon>
        <taxon>Pseudonocardiaceae</taxon>
        <taxon>Lentzea</taxon>
    </lineage>
</organism>
<dbReference type="AlphaFoldDB" id="A0A563EYC7"/>
<evidence type="ECO:0000256" key="5">
    <source>
        <dbReference type="ARBA" id="ARBA00022840"/>
    </source>
</evidence>
<dbReference type="Pfam" id="PF13087">
    <property type="entry name" value="AAA_12"/>
    <property type="match status" value="1"/>
</dbReference>
<evidence type="ECO:0000259" key="7">
    <source>
        <dbReference type="Pfam" id="PF13086"/>
    </source>
</evidence>
<feature type="domain" description="DNA2/NAM7 helicase helicase" evidence="7">
    <location>
        <begin position="172"/>
        <end position="511"/>
    </location>
</feature>
<evidence type="ECO:0000256" key="3">
    <source>
        <dbReference type="ARBA" id="ARBA00022801"/>
    </source>
</evidence>
<evidence type="ECO:0000256" key="2">
    <source>
        <dbReference type="ARBA" id="ARBA00022741"/>
    </source>
</evidence>
<dbReference type="InterPro" id="IPR027417">
    <property type="entry name" value="P-loop_NTPase"/>
</dbReference>
<evidence type="ECO:0000256" key="1">
    <source>
        <dbReference type="ARBA" id="ARBA00007913"/>
    </source>
</evidence>
<gene>
    <name evidence="9" type="ORF">FKR81_09450</name>
</gene>
<comment type="similarity">
    <text evidence="1">Belongs to the DNA2/NAM7 helicase family.</text>
</comment>
<dbReference type="CDD" id="cd18808">
    <property type="entry name" value="SF1_C_Upf1"/>
    <property type="match status" value="1"/>
</dbReference>
<dbReference type="Proteomes" id="UP000316639">
    <property type="component" value="Unassembled WGS sequence"/>
</dbReference>
<dbReference type="GO" id="GO:0043139">
    <property type="term" value="F:5'-3' DNA helicase activity"/>
    <property type="evidence" value="ECO:0007669"/>
    <property type="project" value="TreeGrafter"/>
</dbReference>
<dbReference type="InterPro" id="IPR041677">
    <property type="entry name" value="DNA2/NAM7_AAA_11"/>
</dbReference>
<comment type="caution">
    <text evidence="9">The sequence shown here is derived from an EMBL/GenBank/DDBJ whole genome shotgun (WGS) entry which is preliminary data.</text>
</comment>
<feature type="coiled-coil region" evidence="6">
    <location>
        <begin position="416"/>
        <end position="443"/>
    </location>
</feature>
<dbReference type="OrthoDB" id="3197455at2"/>
<keyword evidence="4" id="KW-0347">Helicase</keyword>
<dbReference type="GO" id="GO:0016787">
    <property type="term" value="F:hydrolase activity"/>
    <property type="evidence" value="ECO:0007669"/>
    <property type="project" value="UniProtKB-KW"/>
</dbReference>
<dbReference type="SUPFAM" id="SSF52540">
    <property type="entry name" value="P-loop containing nucleoside triphosphate hydrolases"/>
    <property type="match status" value="1"/>
</dbReference>
<dbReference type="PANTHER" id="PTHR43788:SF8">
    <property type="entry name" value="DNA-BINDING PROTEIN SMUBP-2"/>
    <property type="match status" value="1"/>
</dbReference>
<dbReference type="SUPFAM" id="SSF56024">
    <property type="entry name" value="Phospholipase D/nuclease"/>
    <property type="match status" value="1"/>
</dbReference>